<evidence type="ECO:0000313" key="19">
    <source>
        <dbReference type="Proteomes" id="UP000198811"/>
    </source>
</evidence>
<feature type="binding site" evidence="8 10">
    <location>
        <position position="101"/>
    </location>
    <ligand>
        <name>substrate</name>
    </ligand>
</feature>
<sequence>MIGVLGIKTEVKLDIREKLSIIPKRYENSLAKLKEKCDEVVVLSTCNRTEIYYRCKKGNKNIVSDIFKALNWDENYIKYTFHYKSYEAINHLMRVICGFDSLILGEDQILSQIKEAYEIALSSKSINRDLNKLFQIAITCGKEFRNKSKLYKIPVSSASIAVNEGRKHGAKKFMVLGYGAVGSLAVKYILSGEFDKLYIVVRNPSVVELKDEKIKVINFNERGKYYKDVDCIIGCTSAPHVVVDAFELPKTKSMVVYDLAVPRDVDEEVRYMKNVKLYDIDSISCINDENCSKREDIMNNNLFIIEKYEKEFEKWRKTSEISPHIVNLKKKGDEIYKKRLKTFRNKKNTKDLDKLAETMLKSTSNAYINKAIEVLKEEQLKGRGEECLKIIEKIFYSAQ</sequence>
<evidence type="ECO:0000256" key="10">
    <source>
        <dbReference type="PIRSR" id="PIRSR000445-2"/>
    </source>
</evidence>
<dbReference type="Proteomes" id="UP000250223">
    <property type="component" value="Unassembled WGS sequence"/>
</dbReference>
<comment type="subunit">
    <text evidence="8">Homodimer.</text>
</comment>
<dbReference type="InterPro" id="IPR036453">
    <property type="entry name" value="GluRdtase_dimer_dom_sf"/>
</dbReference>
<dbReference type="InterPro" id="IPR015896">
    <property type="entry name" value="4pyrrol_synth_GluRdtase_dimer"/>
</dbReference>
<proteinExistence type="inferred from homology"/>
<dbReference type="EMBL" id="UAWC01000026">
    <property type="protein sequence ID" value="SQB36133.1"/>
    <property type="molecule type" value="Genomic_DNA"/>
</dbReference>
<evidence type="ECO:0000256" key="3">
    <source>
        <dbReference type="ARBA" id="ARBA00012970"/>
    </source>
</evidence>
<evidence type="ECO:0000256" key="2">
    <source>
        <dbReference type="ARBA" id="ARBA00005916"/>
    </source>
</evidence>
<evidence type="ECO:0000256" key="7">
    <source>
        <dbReference type="ARBA" id="ARBA00047464"/>
    </source>
</evidence>
<dbReference type="NCBIfam" id="TIGR01035">
    <property type="entry name" value="hemA"/>
    <property type="match status" value="1"/>
</dbReference>
<dbReference type="Pfam" id="PF00745">
    <property type="entry name" value="GlutR_dimer"/>
    <property type="match status" value="1"/>
</dbReference>
<evidence type="ECO:0000256" key="9">
    <source>
        <dbReference type="PIRSR" id="PIRSR000445-1"/>
    </source>
</evidence>
<comment type="domain">
    <text evidence="8">Possesses an unusual extended V-shaped dimeric structure with each monomer consisting of three distinct domains arranged along a curved 'spinal' alpha-helix. The N-terminal catalytic domain specifically recognizes the glutamate moiety of the substrate. The second domain is the NADPH-binding domain, and the third C-terminal domain is responsible for dimerization.</text>
</comment>
<organism evidence="18 20">
    <name type="scientific">Clostridium cochlearium</name>
    <dbReference type="NCBI Taxonomy" id="1494"/>
    <lineage>
        <taxon>Bacteria</taxon>
        <taxon>Bacillati</taxon>
        <taxon>Bacillota</taxon>
        <taxon>Clostridia</taxon>
        <taxon>Eubacteriales</taxon>
        <taxon>Clostridiaceae</taxon>
        <taxon>Clostridium</taxon>
    </lineage>
</organism>
<dbReference type="Gene3D" id="3.40.50.720">
    <property type="entry name" value="NAD(P)-binding Rossmann-like Domain"/>
    <property type="match status" value="1"/>
</dbReference>
<feature type="binding site" evidence="8 10">
    <location>
        <begin position="106"/>
        <end position="108"/>
    </location>
    <ligand>
        <name>substrate</name>
    </ligand>
</feature>
<dbReference type="Pfam" id="PF01488">
    <property type="entry name" value="Shikimate_DH"/>
    <property type="match status" value="1"/>
</dbReference>
<evidence type="ECO:0000256" key="11">
    <source>
        <dbReference type="PIRSR" id="PIRSR000445-3"/>
    </source>
</evidence>
<evidence type="ECO:0000256" key="6">
    <source>
        <dbReference type="ARBA" id="ARBA00023244"/>
    </source>
</evidence>
<dbReference type="PANTHER" id="PTHR43013:SF1">
    <property type="entry name" value="GLUTAMYL-TRNA REDUCTASE"/>
    <property type="match status" value="1"/>
</dbReference>
<dbReference type="PANTHER" id="PTHR43013">
    <property type="entry name" value="GLUTAMYL-TRNA REDUCTASE"/>
    <property type="match status" value="1"/>
</dbReference>
<feature type="binding site" evidence="8 10">
    <location>
        <begin position="45"/>
        <end position="48"/>
    </location>
    <ligand>
        <name>substrate</name>
    </ligand>
</feature>
<evidence type="ECO:0000313" key="18">
    <source>
        <dbReference type="EMBL" id="SQB36133.1"/>
    </source>
</evidence>
<dbReference type="Proteomes" id="UP000198811">
    <property type="component" value="Unassembled WGS sequence"/>
</dbReference>
<dbReference type="InterPro" id="IPR036343">
    <property type="entry name" value="GluRdtase_N_sf"/>
</dbReference>
<reference evidence="17 19" key="1">
    <citation type="submission" date="2016-10" db="EMBL/GenBank/DDBJ databases">
        <authorList>
            <person name="Varghese N."/>
            <person name="Submissions S."/>
        </authorList>
    </citation>
    <scope>NUCLEOTIDE SEQUENCE [LARGE SCALE GENOMIC DNA]</scope>
    <source>
        <strain evidence="17 19">NLAE-zl-C224</strain>
    </source>
</reference>
<dbReference type="SUPFAM" id="SSF51735">
    <property type="entry name" value="NAD(P)-binding Rossmann-fold domains"/>
    <property type="match status" value="1"/>
</dbReference>
<keyword evidence="5 8" id="KW-0560">Oxidoreductase</keyword>
<feature type="binding site" evidence="8 10">
    <location>
        <position position="112"/>
    </location>
    <ligand>
        <name>substrate</name>
    </ligand>
</feature>
<gene>
    <name evidence="8 18" type="primary">hemA</name>
    <name evidence="18" type="ORF">NCTC13028_02363</name>
    <name evidence="17" type="ORF">SAMN05216497_101284</name>
</gene>
<accession>A0A1G9FBJ6</accession>
<dbReference type="HAMAP" id="MF_00087">
    <property type="entry name" value="Glu_tRNA_reductase"/>
    <property type="match status" value="1"/>
</dbReference>
<dbReference type="InterPro" id="IPR006151">
    <property type="entry name" value="Shikm_DH/Glu-tRNA_Rdtase"/>
</dbReference>
<dbReference type="Pfam" id="PF05201">
    <property type="entry name" value="GlutR_N"/>
    <property type="match status" value="1"/>
</dbReference>
<evidence type="ECO:0000256" key="4">
    <source>
        <dbReference type="ARBA" id="ARBA00022857"/>
    </source>
</evidence>
<evidence type="ECO:0000256" key="13">
    <source>
        <dbReference type="RuleBase" id="RU000584"/>
    </source>
</evidence>
<evidence type="ECO:0000256" key="8">
    <source>
        <dbReference type="HAMAP-Rule" id="MF_00087"/>
    </source>
</evidence>
<feature type="domain" description="Tetrapyrrole biosynthesis glutamyl-tRNA reductase dimerisation" evidence="14">
    <location>
        <begin position="304"/>
        <end position="395"/>
    </location>
</feature>
<protein>
    <recommendedName>
        <fullName evidence="3 8">Glutamyl-tRNA reductase</fullName>
        <shortName evidence="8">GluTR</shortName>
        <ecNumber evidence="3 8">1.2.1.70</ecNumber>
    </recommendedName>
</protein>
<dbReference type="Gene3D" id="3.30.460.30">
    <property type="entry name" value="Glutamyl-tRNA reductase, N-terminal domain"/>
    <property type="match status" value="1"/>
</dbReference>
<dbReference type="InterPro" id="IPR000343">
    <property type="entry name" value="4pyrrol_synth_GluRdtase"/>
</dbReference>
<dbReference type="PIRSF" id="PIRSF000445">
    <property type="entry name" value="4pyrrol_synth_GluRdtase"/>
    <property type="match status" value="1"/>
</dbReference>
<name>A0A1G9FBJ6_CLOCO</name>
<dbReference type="GO" id="GO:0050661">
    <property type="term" value="F:NADP binding"/>
    <property type="evidence" value="ECO:0007669"/>
    <property type="project" value="InterPro"/>
</dbReference>
<dbReference type="STRING" id="1494.SAMN05216497_101284"/>
<dbReference type="EC" id="1.2.1.70" evidence="3 8"/>
<keyword evidence="19" id="KW-1185">Reference proteome</keyword>
<feature type="binding site" evidence="8 11">
    <location>
        <begin position="177"/>
        <end position="182"/>
    </location>
    <ligand>
        <name>NADP(+)</name>
        <dbReference type="ChEBI" id="CHEBI:58349"/>
    </ligand>
</feature>
<dbReference type="FunFam" id="3.30.460.30:FF:000001">
    <property type="entry name" value="Glutamyl-tRNA reductase"/>
    <property type="match status" value="1"/>
</dbReference>
<feature type="active site" description="Nucleophile" evidence="8 9">
    <location>
        <position position="46"/>
    </location>
</feature>
<evidence type="ECO:0000313" key="17">
    <source>
        <dbReference type="EMBL" id="SDK85755.1"/>
    </source>
</evidence>
<dbReference type="AlphaFoldDB" id="A0A1G9FBJ6"/>
<evidence type="ECO:0000259" key="14">
    <source>
        <dbReference type="Pfam" id="PF00745"/>
    </source>
</evidence>
<dbReference type="UniPathway" id="UPA00251">
    <property type="reaction ID" value="UER00316"/>
</dbReference>
<evidence type="ECO:0000313" key="20">
    <source>
        <dbReference type="Proteomes" id="UP000250223"/>
    </source>
</evidence>
<dbReference type="SUPFAM" id="SSF69742">
    <property type="entry name" value="Glutamyl tRNA-reductase catalytic, N-terminal domain"/>
    <property type="match status" value="1"/>
</dbReference>
<feature type="domain" description="Quinate/shikimate 5-dehydrogenase/glutamyl-tRNA reductase" evidence="15">
    <location>
        <begin position="167"/>
        <end position="284"/>
    </location>
</feature>
<comment type="similarity">
    <text evidence="2 8 13">Belongs to the glutamyl-tRNA reductase family.</text>
</comment>
<evidence type="ECO:0000259" key="16">
    <source>
        <dbReference type="Pfam" id="PF05201"/>
    </source>
</evidence>
<dbReference type="OrthoDB" id="110209at2"/>
<dbReference type="InterPro" id="IPR018214">
    <property type="entry name" value="GluRdtase_CS"/>
</dbReference>
<dbReference type="RefSeq" id="WP_089863174.1">
    <property type="nucleotide sequence ID" value="NZ_FNGL01000001.1"/>
</dbReference>
<comment type="pathway">
    <text evidence="1 8 13">Porphyrin-containing compound metabolism; protoporphyrin-IX biosynthesis; 5-aminolevulinate from L-glutamyl-tRNA(Glu): step 1/2.</text>
</comment>
<feature type="domain" description="Glutamyl-tRNA reductase N-terminal" evidence="16">
    <location>
        <begin position="10"/>
        <end position="147"/>
    </location>
</feature>
<dbReference type="InterPro" id="IPR015895">
    <property type="entry name" value="4pyrrol_synth_GluRdtase_N"/>
</dbReference>
<dbReference type="PROSITE" id="PS00747">
    <property type="entry name" value="GLUTR"/>
    <property type="match status" value="1"/>
</dbReference>
<evidence type="ECO:0000256" key="12">
    <source>
        <dbReference type="PIRSR" id="PIRSR000445-4"/>
    </source>
</evidence>
<dbReference type="InterPro" id="IPR036291">
    <property type="entry name" value="NAD(P)-bd_dom_sf"/>
</dbReference>
<feature type="site" description="Important for activity" evidence="8 12">
    <location>
        <position position="91"/>
    </location>
</feature>
<comment type="function">
    <text evidence="8">Catalyzes the NADPH-dependent reduction of glutamyl-tRNA(Glu) to glutamate 1-semialdehyde (GSA).</text>
</comment>
<keyword evidence="6 8" id="KW-0627">Porphyrin biosynthesis</keyword>
<dbReference type="GO" id="GO:0019353">
    <property type="term" value="P:protoporphyrinogen IX biosynthetic process from glutamate"/>
    <property type="evidence" value="ECO:0007669"/>
    <property type="project" value="TreeGrafter"/>
</dbReference>
<evidence type="ECO:0000256" key="5">
    <source>
        <dbReference type="ARBA" id="ARBA00023002"/>
    </source>
</evidence>
<comment type="miscellaneous">
    <text evidence="8">During catalysis, the active site Cys acts as a nucleophile attacking the alpha-carbonyl group of tRNA-bound glutamate with the formation of a thioester intermediate between enzyme and glutamate, and the concomitant release of tRNA(Glu). The thioester intermediate is finally reduced by direct hydride transfer from NADPH, to form the product GSA.</text>
</comment>
<keyword evidence="4 8" id="KW-0521">NADP</keyword>
<comment type="catalytic activity">
    <reaction evidence="7 8 13">
        <text>(S)-4-amino-5-oxopentanoate + tRNA(Glu) + NADP(+) = L-glutamyl-tRNA(Glu) + NADPH + H(+)</text>
        <dbReference type="Rhea" id="RHEA:12344"/>
        <dbReference type="Rhea" id="RHEA-COMP:9663"/>
        <dbReference type="Rhea" id="RHEA-COMP:9680"/>
        <dbReference type="ChEBI" id="CHEBI:15378"/>
        <dbReference type="ChEBI" id="CHEBI:57501"/>
        <dbReference type="ChEBI" id="CHEBI:57783"/>
        <dbReference type="ChEBI" id="CHEBI:58349"/>
        <dbReference type="ChEBI" id="CHEBI:78442"/>
        <dbReference type="ChEBI" id="CHEBI:78520"/>
        <dbReference type="EC" id="1.2.1.70"/>
    </reaction>
</comment>
<reference evidence="18 20" key="2">
    <citation type="submission" date="2018-06" db="EMBL/GenBank/DDBJ databases">
        <authorList>
            <consortium name="Pathogen Informatics"/>
            <person name="Doyle S."/>
        </authorList>
    </citation>
    <scope>NUCLEOTIDE SEQUENCE [LARGE SCALE GENOMIC DNA]</scope>
    <source>
        <strain evidence="18 20">NCTC13028</strain>
    </source>
</reference>
<dbReference type="GO" id="GO:0008883">
    <property type="term" value="F:glutamyl-tRNA reductase activity"/>
    <property type="evidence" value="ECO:0007669"/>
    <property type="project" value="UniProtKB-UniRule"/>
</dbReference>
<dbReference type="EMBL" id="FNGL01000001">
    <property type="protein sequence ID" value="SDK85755.1"/>
    <property type="molecule type" value="Genomic_DNA"/>
</dbReference>
<dbReference type="SUPFAM" id="SSF69075">
    <property type="entry name" value="Glutamyl tRNA-reductase dimerization domain"/>
    <property type="match status" value="1"/>
</dbReference>
<evidence type="ECO:0000256" key="1">
    <source>
        <dbReference type="ARBA" id="ARBA00005059"/>
    </source>
</evidence>
<evidence type="ECO:0000259" key="15">
    <source>
        <dbReference type="Pfam" id="PF01488"/>
    </source>
</evidence>